<protein>
    <recommendedName>
        <fullName evidence="4">DUF1653 domain-containing protein</fullName>
    </recommendedName>
</protein>
<evidence type="ECO:0000313" key="3">
    <source>
        <dbReference type="Proteomes" id="UP000018466"/>
    </source>
</evidence>
<comment type="caution">
    <text evidence="2">The sequence shown here is derived from an EMBL/GenBank/DDBJ whole genome shotgun (WGS) entry which is preliminary data.</text>
</comment>
<organism evidence="2 3">
    <name type="scientific">Stomatobaculum longum</name>
    <dbReference type="NCBI Taxonomy" id="796942"/>
    <lineage>
        <taxon>Bacteria</taxon>
        <taxon>Bacillati</taxon>
        <taxon>Bacillota</taxon>
        <taxon>Clostridia</taxon>
        <taxon>Lachnospirales</taxon>
        <taxon>Lachnospiraceae</taxon>
        <taxon>Stomatobaculum</taxon>
    </lineage>
</organism>
<evidence type="ECO:0008006" key="4">
    <source>
        <dbReference type="Google" id="ProtNLM"/>
    </source>
</evidence>
<name>A0AA36Y3F5_9FIRM</name>
<dbReference type="GeneID" id="86941402"/>
<gene>
    <name evidence="2" type="ORF">HMPREF9623_01670</name>
</gene>
<dbReference type="RefSeq" id="WP_009533502.1">
    <property type="nucleotide sequence ID" value="NZ_JH590864.1"/>
</dbReference>
<feature type="compositionally biased region" description="Basic and acidic residues" evidence="1">
    <location>
        <begin position="89"/>
        <end position="121"/>
    </location>
</feature>
<dbReference type="Proteomes" id="UP000018466">
    <property type="component" value="Unassembled WGS sequence"/>
</dbReference>
<proteinExistence type="predicted"/>
<evidence type="ECO:0000256" key="1">
    <source>
        <dbReference type="SAM" id="MobiDB-lite"/>
    </source>
</evidence>
<dbReference type="EMBL" id="AGEL01000014">
    <property type="protein sequence ID" value="EHO15759.1"/>
    <property type="molecule type" value="Genomic_DNA"/>
</dbReference>
<feature type="region of interest" description="Disordered" evidence="1">
    <location>
        <begin position="67"/>
        <end position="121"/>
    </location>
</feature>
<sequence>MNKKESPLPGAFYRQEEGSLYQVRCVADDAAGGEALVICQKLSADFGLLAYRLSQFATRFSEVTLPEEKEAAAPEATACTGDTPGGISEEQKQSAEQEQESEAKTETRHSIPEPAPEERDRRFLHFLELQSPRERRIYLEEERDNLTERDILRIATTLEIEDSGEPEDQLRNAFAALRVQERYEKERGDRHV</sequence>
<accession>A0AA36Y3F5</accession>
<evidence type="ECO:0000313" key="2">
    <source>
        <dbReference type="EMBL" id="EHO15759.1"/>
    </source>
</evidence>
<keyword evidence="3" id="KW-1185">Reference proteome</keyword>
<reference evidence="2 3" key="1">
    <citation type="submission" date="2011-10" db="EMBL/GenBank/DDBJ databases">
        <title>The Genome Sequence of Lachnospiraceae bacterium ACC2.</title>
        <authorList>
            <consortium name="The Broad Institute Genome Sequencing Platform"/>
            <person name="Earl A."/>
            <person name="Ward D."/>
            <person name="Feldgarden M."/>
            <person name="Gevers D."/>
            <person name="Sizova M."/>
            <person name="Hazen A."/>
            <person name="Epstein S."/>
            <person name="Young S.K."/>
            <person name="Zeng Q."/>
            <person name="Gargeya S."/>
            <person name="Fitzgerald M."/>
            <person name="Haas B."/>
            <person name="Abouelleil A."/>
            <person name="Alvarado L."/>
            <person name="Arachchi H.M."/>
            <person name="Berlin A."/>
            <person name="Brown A."/>
            <person name="Chapman S.B."/>
            <person name="Chen Z."/>
            <person name="Dunbar C."/>
            <person name="Freedman E."/>
            <person name="Gearin G."/>
            <person name="Goldberg J."/>
            <person name="Griggs A."/>
            <person name="Gujja S."/>
            <person name="Heiman D."/>
            <person name="Howarth C."/>
            <person name="Larson L."/>
            <person name="Lui A."/>
            <person name="MacDonald P.J.P."/>
            <person name="Montmayeur A."/>
            <person name="Murphy C."/>
            <person name="Neiman D."/>
            <person name="Pearson M."/>
            <person name="Priest M."/>
            <person name="Roberts A."/>
            <person name="Saif S."/>
            <person name="Shea T."/>
            <person name="Shenoy N."/>
            <person name="Sisk P."/>
            <person name="Stolte C."/>
            <person name="Sykes S."/>
            <person name="Wortman J."/>
            <person name="Nusbaum C."/>
            <person name="Birren B."/>
        </authorList>
    </citation>
    <scope>NUCLEOTIDE SEQUENCE [LARGE SCALE GENOMIC DNA]</scope>
    <source>
        <strain evidence="2 3">ACC2</strain>
    </source>
</reference>
<dbReference type="AlphaFoldDB" id="A0AA36Y3F5"/>